<dbReference type="InterPro" id="IPR045620">
    <property type="entry name" value="DUF6442"/>
</dbReference>
<feature type="transmembrane region" description="Helical" evidence="1">
    <location>
        <begin position="82"/>
        <end position="104"/>
    </location>
</feature>
<evidence type="ECO:0000313" key="3">
    <source>
        <dbReference type="Proteomes" id="UP000467132"/>
    </source>
</evidence>
<evidence type="ECO:0000313" key="2">
    <source>
        <dbReference type="EMBL" id="NBI08344.1"/>
    </source>
</evidence>
<accession>A0A845R246</accession>
<keyword evidence="1" id="KW-1133">Transmembrane helix</keyword>
<reference evidence="2 3" key="1">
    <citation type="submission" date="2018-08" db="EMBL/GenBank/DDBJ databases">
        <title>Murine metabolic-syndrome-specific gut microbial biobank.</title>
        <authorList>
            <person name="Liu C."/>
        </authorList>
    </citation>
    <scope>NUCLEOTIDE SEQUENCE [LARGE SCALE GENOMIC DNA]</scope>
    <source>
        <strain evidence="2 3">583</strain>
    </source>
</reference>
<evidence type="ECO:0000256" key="1">
    <source>
        <dbReference type="SAM" id="Phobius"/>
    </source>
</evidence>
<proteinExistence type="predicted"/>
<dbReference type="OrthoDB" id="9554375at2"/>
<feature type="transmembrane region" description="Helical" evidence="1">
    <location>
        <begin position="31"/>
        <end position="49"/>
    </location>
</feature>
<sequence>MDKDKILEKARKENLFNDEAKNNKRKKGDEWGFIAASSVLILFGFIFYFKDKSVSHIVSIHGAYVGFKGLGEYFANKEKSDLVYAVGGLLLFIGSFILAVADIWKL</sequence>
<keyword evidence="1" id="KW-0812">Transmembrane</keyword>
<dbReference type="Pfam" id="PF20040">
    <property type="entry name" value="DUF6442"/>
    <property type="match status" value="1"/>
</dbReference>
<keyword evidence="1" id="KW-0472">Membrane</keyword>
<name>A0A845R246_9CLOT</name>
<dbReference type="EMBL" id="QXXA01000031">
    <property type="protein sequence ID" value="NBI08344.1"/>
    <property type="molecule type" value="Genomic_DNA"/>
</dbReference>
<protein>
    <submittedName>
        <fullName evidence="2">Uncharacterized protein</fullName>
    </submittedName>
</protein>
<gene>
    <name evidence="2" type="ORF">D3Z33_15940</name>
</gene>
<dbReference type="RefSeq" id="WP_160198806.1">
    <property type="nucleotide sequence ID" value="NZ_QXXA01000031.1"/>
</dbReference>
<dbReference type="AlphaFoldDB" id="A0A845R246"/>
<comment type="caution">
    <text evidence="2">The sequence shown here is derived from an EMBL/GenBank/DDBJ whole genome shotgun (WGS) entry which is preliminary data.</text>
</comment>
<keyword evidence="3" id="KW-1185">Reference proteome</keyword>
<organism evidence="2 3">
    <name type="scientific">Senegalia massiliensis</name>
    <dbReference type="NCBI Taxonomy" id="1720316"/>
    <lineage>
        <taxon>Bacteria</taxon>
        <taxon>Bacillati</taxon>
        <taxon>Bacillota</taxon>
        <taxon>Clostridia</taxon>
        <taxon>Eubacteriales</taxon>
        <taxon>Clostridiaceae</taxon>
        <taxon>Senegalia</taxon>
    </lineage>
</organism>
<dbReference type="Proteomes" id="UP000467132">
    <property type="component" value="Unassembled WGS sequence"/>
</dbReference>